<organism evidence="1 2">
    <name type="scientific">Larkinella insperata</name>
    <dbReference type="NCBI Taxonomy" id="332158"/>
    <lineage>
        <taxon>Bacteria</taxon>
        <taxon>Pseudomonadati</taxon>
        <taxon>Bacteroidota</taxon>
        <taxon>Cytophagia</taxon>
        <taxon>Cytophagales</taxon>
        <taxon>Spirosomataceae</taxon>
        <taxon>Larkinella</taxon>
    </lineage>
</organism>
<proteinExistence type="predicted"/>
<reference evidence="2" key="1">
    <citation type="journal article" date="2019" name="Int. J. Syst. Evol. Microbiol.">
        <title>The Global Catalogue of Microorganisms (GCM) 10K type strain sequencing project: providing services to taxonomists for standard genome sequencing and annotation.</title>
        <authorList>
            <consortium name="The Broad Institute Genomics Platform"/>
            <consortium name="The Broad Institute Genome Sequencing Center for Infectious Disease"/>
            <person name="Wu L."/>
            <person name="Ma J."/>
        </authorList>
    </citation>
    <scope>NUCLEOTIDE SEQUENCE [LARGE SCALE GENOMIC DNA]</scope>
    <source>
        <strain evidence="2">CCUG 55608</strain>
    </source>
</reference>
<dbReference type="Proteomes" id="UP001597116">
    <property type="component" value="Unassembled WGS sequence"/>
</dbReference>
<protein>
    <submittedName>
        <fullName evidence="1">DUF4380 domain-containing protein</fullName>
    </submittedName>
</protein>
<keyword evidence="2" id="KW-1185">Reference proteome</keyword>
<evidence type="ECO:0000313" key="2">
    <source>
        <dbReference type="Proteomes" id="UP001597116"/>
    </source>
</evidence>
<sequence length="448" mass="49755">MILEASESARISLSRITMNEGQVYRTLYKGWTALGMRNQWLTLQILPQLGGRILQMTLDGYDFFFVNPALEGFEPDESRLGENGSWLNFGGEKIWPAPQGWDSPDSWPGPPDPVFDSGVFEVLPPEEKSPNRLTLRSAVDPYTGLQLTKAIMLSENRSEVVVEATFANRSTTPRPWSIWPVLQLNTPDWQAAGRYQVTSPMTPDRAENSGFRVLHGLVNNPQFGPDAHGNLVVNYQYLVGKVGLDSPANWVAFCDRQTGRVLVASATYQPGMPYPEGTSVQIWTQGRGQIYANHQVTDLPNDPQLTPPYLEMELLSPLKTMLPGAQLRFVYRMRACTVPAGAEVKTVNEFGVVTEFLKAVLLGETIQVTGQFGVFAQGEVSLQFMNEQGQRVHPLSGMASWLVDPRTAFCLDFQLPINELPAHSIAQVVLHFTEADNIFSGDLSHSDL</sequence>
<dbReference type="InterPro" id="IPR025488">
    <property type="entry name" value="DUF4380"/>
</dbReference>
<evidence type="ECO:0000313" key="1">
    <source>
        <dbReference type="EMBL" id="MFD1144654.1"/>
    </source>
</evidence>
<dbReference type="EMBL" id="JBHTLP010000023">
    <property type="protein sequence ID" value="MFD1144654.1"/>
    <property type="molecule type" value="Genomic_DNA"/>
</dbReference>
<accession>A0ABW3QCU0</accession>
<dbReference type="RefSeq" id="WP_265993723.1">
    <property type="nucleotide sequence ID" value="NZ_CP110973.1"/>
</dbReference>
<dbReference type="Pfam" id="PF14315">
    <property type="entry name" value="DUF4380"/>
    <property type="match status" value="1"/>
</dbReference>
<name>A0ABW3QCU0_9BACT</name>
<gene>
    <name evidence="1" type="ORF">ACFQ4C_26230</name>
</gene>
<comment type="caution">
    <text evidence="1">The sequence shown here is derived from an EMBL/GenBank/DDBJ whole genome shotgun (WGS) entry which is preliminary data.</text>
</comment>